<dbReference type="CDD" id="cd06223">
    <property type="entry name" value="PRTases_typeI"/>
    <property type="match status" value="1"/>
</dbReference>
<comment type="similarity">
    <text evidence="3">Belongs to the UPRTase family.</text>
</comment>
<gene>
    <name evidence="11" type="ORF">A2318_02155</name>
</gene>
<evidence type="ECO:0000256" key="1">
    <source>
        <dbReference type="ARBA" id="ARBA00001946"/>
    </source>
</evidence>
<dbReference type="STRING" id="1802421.A2318_02155"/>
<comment type="caution">
    <text evidence="11">The sequence shown here is derived from an EMBL/GenBank/DDBJ whole genome shotgun (WGS) entry which is preliminary data.</text>
</comment>
<evidence type="ECO:0000259" key="10">
    <source>
        <dbReference type="Pfam" id="PF14681"/>
    </source>
</evidence>
<evidence type="ECO:0000313" key="11">
    <source>
        <dbReference type="EMBL" id="OGL98671.1"/>
    </source>
</evidence>
<keyword evidence="7" id="KW-0808">Transferase</keyword>
<keyword evidence="9" id="KW-0342">GTP-binding</keyword>
<feature type="domain" description="Phosphoribosyltransferase" evidence="10">
    <location>
        <begin position="5"/>
        <end position="213"/>
    </location>
</feature>
<comment type="cofactor">
    <cofactor evidence="1">
        <name>Mg(2+)</name>
        <dbReference type="ChEBI" id="CHEBI:18420"/>
    </cofactor>
</comment>
<evidence type="ECO:0000256" key="7">
    <source>
        <dbReference type="ARBA" id="ARBA00022679"/>
    </source>
</evidence>
<dbReference type="GO" id="GO:0004845">
    <property type="term" value="F:uracil phosphoribosyltransferase activity"/>
    <property type="evidence" value="ECO:0007669"/>
    <property type="project" value="UniProtKB-EC"/>
</dbReference>
<accession>A0A1F7W799</accession>
<sequence>MSLVVSSHPIVRVALSRLRNKYTTHEEFRRELHRMTQVLAAEAVSYLTTSICDVQTPLADAVGYELSGQQALIPIMRAGSGMLSAFLGFLPNAYVWHMSMSRNEQTLQPEFHGSKVPEKIPWNVDTCFVLDPMLATGGSACLAIEHLKRAGATNGLARRIIFVGILGAPEGAERLQKAHPDVPIFIGAMDERLNEHGYIMPGLGDAGDRLFPTM</sequence>
<dbReference type="SUPFAM" id="SSF53271">
    <property type="entry name" value="PRTase-like"/>
    <property type="match status" value="1"/>
</dbReference>
<dbReference type="GO" id="GO:0005525">
    <property type="term" value="F:GTP binding"/>
    <property type="evidence" value="ECO:0007669"/>
    <property type="project" value="UniProtKB-KW"/>
</dbReference>
<dbReference type="InterPro" id="IPR029057">
    <property type="entry name" value="PRTase-like"/>
</dbReference>
<keyword evidence="6" id="KW-0328">Glycosyltransferase</keyword>
<evidence type="ECO:0000256" key="5">
    <source>
        <dbReference type="ARBA" id="ARBA00022533"/>
    </source>
</evidence>
<evidence type="ECO:0000256" key="4">
    <source>
        <dbReference type="ARBA" id="ARBA00011894"/>
    </source>
</evidence>
<evidence type="ECO:0000256" key="8">
    <source>
        <dbReference type="ARBA" id="ARBA00022741"/>
    </source>
</evidence>
<dbReference type="Proteomes" id="UP000177331">
    <property type="component" value="Unassembled WGS sequence"/>
</dbReference>
<evidence type="ECO:0000313" key="12">
    <source>
        <dbReference type="Proteomes" id="UP000177331"/>
    </source>
</evidence>
<dbReference type="EC" id="2.4.2.9" evidence="4"/>
<dbReference type="EMBL" id="MGFD01000023">
    <property type="protein sequence ID" value="OGL98671.1"/>
    <property type="molecule type" value="Genomic_DNA"/>
</dbReference>
<evidence type="ECO:0000256" key="6">
    <source>
        <dbReference type="ARBA" id="ARBA00022676"/>
    </source>
</evidence>
<organism evidence="11 12">
    <name type="scientific">Candidatus Uhrbacteria bacterium RIFOXYB2_FULL_45_11</name>
    <dbReference type="NCBI Taxonomy" id="1802421"/>
    <lineage>
        <taxon>Bacteria</taxon>
        <taxon>Candidatus Uhriibacteriota</taxon>
    </lineage>
</organism>
<comment type="pathway">
    <text evidence="2">Pyrimidine metabolism; UMP biosynthesis via salvage pathway; UMP from uracil: step 1/1.</text>
</comment>
<dbReference type="Pfam" id="PF14681">
    <property type="entry name" value="UPRTase"/>
    <property type="match status" value="1"/>
</dbReference>
<evidence type="ECO:0000256" key="3">
    <source>
        <dbReference type="ARBA" id="ARBA00009516"/>
    </source>
</evidence>
<dbReference type="NCBIfam" id="NF001097">
    <property type="entry name" value="PRK00129.1"/>
    <property type="match status" value="1"/>
</dbReference>
<dbReference type="PANTHER" id="PTHR32315">
    <property type="entry name" value="ADENINE PHOSPHORIBOSYLTRANSFERASE"/>
    <property type="match status" value="1"/>
</dbReference>
<dbReference type="InterPro" id="IPR000836">
    <property type="entry name" value="PRTase_dom"/>
</dbReference>
<evidence type="ECO:0000256" key="2">
    <source>
        <dbReference type="ARBA" id="ARBA00005180"/>
    </source>
</evidence>
<proteinExistence type="inferred from homology"/>
<protein>
    <recommendedName>
        <fullName evidence="4">uracil phosphoribosyltransferase</fullName>
        <ecNumber evidence="4">2.4.2.9</ecNumber>
    </recommendedName>
</protein>
<reference evidence="11 12" key="1">
    <citation type="journal article" date="2016" name="Nat. Commun.">
        <title>Thousands of microbial genomes shed light on interconnected biogeochemical processes in an aquifer system.</title>
        <authorList>
            <person name="Anantharaman K."/>
            <person name="Brown C.T."/>
            <person name="Hug L.A."/>
            <person name="Sharon I."/>
            <person name="Castelle C.J."/>
            <person name="Probst A.J."/>
            <person name="Thomas B.C."/>
            <person name="Singh A."/>
            <person name="Wilkins M.J."/>
            <person name="Karaoz U."/>
            <person name="Brodie E.L."/>
            <person name="Williams K.H."/>
            <person name="Hubbard S.S."/>
            <person name="Banfield J.F."/>
        </authorList>
    </citation>
    <scope>NUCLEOTIDE SEQUENCE [LARGE SCALE GENOMIC DNA]</scope>
</reference>
<dbReference type="Gene3D" id="3.40.50.2020">
    <property type="match status" value="1"/>
</dbReference>
<keyword evidence="5" id="KW-0021">Allosteric enzyme</keyword>
<evidence type="ECO:0000256" key="9">
    <source>
        <dbReference type="ARBA" id="ARBA00023134"/>
    </source>
</evidence>
<dbReference type="AlphaFoldDB" id="A0A1F7W799"/>
<dbReference type="InterPro" id="IPR050054">
    <property type="entry name" value="UPRTase/APRTase"/>
</dbReference>
<dbReference type="PANTHER" id="PTHR32315:SF4">
    <property type="entry name" value="URACIL PHOSPHORIBOSYLTRANSFERASE, CHLOROPLASTIC"/>
    <property type="match status" value="1"/>
</dbReference>
<keyword evidence="8" id="KW-0547">Nucleotide-binding</keyword>
<name>A0A1F7W799_9BACT</name>